<feature type="transmembrane region" description="Helical" evidence="8">
    <location>
        <begin position="408"/>
        <end position="426"/>
    </location>
</feature>
<dbReference type="CDD" id="cd13123">
    <property type="entry name" value="MATE_MurJ_like"/>
    <property type="match status" value="1"/>
</dbReference>
<evidence type="ECO:0000256" key="2">
    <source>
        <dbReference type="ARBA" id="ARBA00022475"/>
    </source>
</evidence>
<dbReference type="GO" id="GO:0008360">
    <property type="term" value="P:regulation of cell shape"/>
    <property type="evidence" value="ECO:0007669"/>
    <property type="project" value="UniProtKB-KW"/>
</dbReference>
<feature type="transmembrane region" description="Helical" evidence="8">
    <location>
        <begin position="213"/>
        <end position="234"/>
    </location>
</feature>
<feature type="transmembrane region" description="Helical" evidence="8">
    <location>
        <begin position="432"/>
        <end position="454"/>
    </location>
</feature>
<keyword evidence="3 8" id="KW-0812">Transmembrane</keyword>
<dbReference type="AlphaFoldDB" id="A0A6J7R8S4"/>
<dbReference type="NCBIfam" id="TIGR01695">
    <property type="entry name" value="murJ_mviN"/>
    <property type="match status" value="1"/>
</dbReference>
<keyword evidence="6 8" id="KW-1133">Transmembrane helix</keyword>
<feature type="transmembrane region" description="Helical" evidence="8">
    <location>
        <begin position="378"/>
        <end position="396"/>
    </location>
</feature>
<dbReference type="InterPro" id="IPR051050">
    <property type="entry name" value="Lipid_II_flippase_MurJ/MviN"/>
</dbReference>
<dbReference type="GO" id="GO:0034204">
    <property type="term" value="P:lipid translocation"/>
    <property type="evidence" value="ECO:0007669"/>
    <property type="project" value="TreeGrafter"/>
</dbReference>
<feature type="transmembrane region" description="Helical" evidence="8">
    <location>
        <begin position="59"/>
        <end position="77"/>
    </location>
</feature>
<comment type="subcellular location">
    <subcellularLocation>
        <location evidence="1">Cell membrane</location>
        <topology evidence="1">Multi-pass membrane protein</topology>
    </subcellularLocation>
</comment>
<evidence type="ECO:0000256" key="3">
    <source>
        <dbReference type="ARBA" id="ARBA00022692"/>
    </source>
</evidence>
<evidence type="ECO:0000256" key="6">
    <source>
        <dbReference type="ARBA" id="ARBA00022989"/>
    </source>
</evidence>
<keyword evidence="5" id="KW-0573">Peptidoglycan synthesis</keyword>
<dbReference type="PRINTS" id="PR01806">
    <property type="entry name" value="VIRFACTRMVIN"/>
</dbReference>
<proteinExistence type="predicted"/>
<feature type="transmembrane region" description="Helical" evidence="8">
    <location>
        <begin position="30"/>
        <end position="47"/>
    </location>
</feature>
<keyword evidence="7 8" id="KW-0472">Membrane</keyword>
<evidence type="ECO:0000256" key="4">
    <source>
        <dbReference type="ARBA" id="ARBA00022960"/>
    </source>
</evidence>
<dbReference type="EMBL" id="CAFBQU010000024">
    <property type="protein sequence ID" value="CAB5065782.1"/>
    <property type="molecule type" value="Genomic_DNA"/>
</dbReference>
<dbReference type="PANTHER" id="PTHR47019:SF1">
    <property type="entry name" value="LIPID II FLIPPASE MURJ"/>
    <property type="match status" value="1"/>
</dbReference>
<keyword evidence="2" id="KW-1003">Cell membrane</keyword>
<reference evidence="9" key="1">
    <citation type="submission" date="2020-05" db="EMBL/GenBank/DDBJ databases">
        <authorList>
            <person name="Chiriac C."/>
            <person name="Salcher M."/>
            <person name="Ghai R."/>
            <person name="Kavagutti S V."/>
        </authorList>
    </citation>
    <scope>NUCLEOTIDE SEQUENCE</scope>
</reference>
<dbReference type="Pfam" id="PF03023">
    <property type="entry name" value="MurJ"/>
    <property type="match status" value="1"/>
</dbReference>
<dbReference type="GO" id="GO:0015648">
    <property type="term" value="F:lipid-linked peptidoglycan transporter activity"/>
    <property type="evidence" value="ECO:0007669"/>
    <property type="project" value="TreeGrafter"/>
</dbReference>
<feature type="transmembrane region" description="Helical" evidence="8">
    <location>
        <begin position="295"/>
        <end position="313"/>
    </location>
</feature>
<keyword evidence="4" id="KW-0133">Cell shape</keyword>
<name>A0A6J7R8S4_9ZZZZ</name>
<dbReference type="GO" id="GO:0005886">
    <property type="term" value="C:plasma membrane"/>
    <property type="evidence" value="ECO:0007669"/>
    <property type="project" value="UniProtKB-SubCell"/>
</dbReference>
<dbReference type="GO" id="GO:0009252">
    <property type="term" value="P:peptidoglycan biosynthetic process"/>
    <property type="evidence" value="ECO:0007669"/>
    <property type="project" value="UniProtKB-KW"/>
</dbReference>
<organism evidence="9">
    <name type="scientific">freshwater metagenome</name>
    <dbReference type="NCBI Taxonomy" id="449393"/>
    <lineage>
        <taxon>unclassified sequences</taxon>
        <taxon>metagenomes</taxon>
        <taxon>ecological metagenomes</taxon>
    </lineage>
</organism>
<gene>
    <name evidence="9" type="ORF">UFOPK4098_01086</name>
    <name evidence="10" type="ORF">UFOPK4347_01016</name>
</gene>
<evidence type="ECO:0000256" key="1">
    <source>
        <dbReference type="ARBA" id="ARBA00004651"/>
    </source>
</evidence>
<dbReference type="InterPro" id="IPR004268">
    <property type="entry name" value="MurJ"/>
</dbReference>
<feature type="transmembrane region" description="Helical" evidence="8">
    <location>
        <begin position="98"/>
        <end position="123"/>
    </location>
</feature>
<feature type="transmembrane region" description="Helical" evidence="8">
    <location>
        <begin position="255"/>
        <end position="275"/>
    </location>
</feature>
<feature type="transmembrane region" description="Helical" evidence="8">
    <location>
        <begin position="334"/>
        <end position="358"/>
    </location>
</feature>
<evidence type="ECO:0000256" key="7">
    <source>
        <dbReference type="ARBA" id="ARBA00023136"/>
    </source>
</evidence>
<evidence type="ECO:0000256" key="8">
    <source>
        <dbReference type="SAM" id="Phobius"/>
    </source>
</evidence>
<evidence type="ECO:0000313" key="10">
    <source>
        <dbReference type="EMBL" id="CAB5065782.1"/>
    </source>
</evidence>
<feature type="transmembrane region" description="Helical" evidence="8">
    <location>
        <begin position="171"/>
        <end position="193"/>
    </location>
</feature>
<sequence>MDRQNTSPRAGLVRSNIAVASGTALSRLTGLIRIVVFGIVIGQTALADAYDGANNSPNSIYELFIGGVFSASLVPLFTRIFADQSHSDEDSQTASDAVFSVGLVVLAAATTIAVALASPIFHLFALHTSSTVDASEYQRIGTLLTRIFLVQIFFYGVTALMTAALNARRKFFAAAWAPVASNVIIIISLLFIPAVLDGKPTLSSVNDSSALRWLLGLGATGGIAVMAALLVVSFRRENIGFHFRPQFSHPAVKKLARLSTWTFGYVVANQISLIFIRNLARPGSGGPDAYTKAYIFFQLPHGLLAVSLATTFAPELTRAVTERNKERFVERMSLGIRLIALLTLPFSFLVLVTARPTIGALLQHGNFTADAALNTSRALMGFSIGLVGFSVYLFVLRGFYAHNDTRTPFVINCFENILNIAFALILVRHFGILGLGLAFALAYLVSAVIALAVLEAKVPEFEMQAMLKSLLPMLISAIVAAEAAWILGRALGATSGLLALIRTVLCGAIGLGVYAALLFVFHVPEVRQLVNRFQKLNSEVTHEEH</sequence>
<dbReference type="EMBL" id="CAFBPN010000062">
    <property type="protein sequence ID" value="CAB5025071.1"/>
    <property type="molecule type" value="Genomic_DNA"/>
</dbReference>
<feature type="transmembrane region" description="Helical" evidence="8">
    <location>
        <begin position="143"/>
        <end position="164"/>
    </location>
</feature>
<evidence type="ECO:0000313" key="9">
    <source>
        <dbReference type="EMBL" id="CAB5025071.1"/>
    </source>
</evidence>
<dbReference type="PANTHER" id="PTHR47019">
    <property type="entry name" value="LIPID II FLIPPASE MURJ"/>
    <property type="match status" value="1"/>
</dbReference>
<feature type="transmembrane region" description="Helical" evidence="8">
    <location>
        <begin position="466"/>
        <end position="487"/>
    </location>
</feature>
<protein>
    <submittedName>
        <fullName evidence="9">Unannotated protein</fullName>
    </submittedName>
</protein>
<evidence type="ECO:0000256" key="5">
    <source>
        <dbReference type="ARBA" id="ARBA00022984"/>
    </source>
</evidence>
<accession>A0A6J7R8S4</accession>
<feature type="transmembrane region" description="Helical" evidence="8">
    <location>
        <begin position="499"/>
        <end position="523"/>
    </location>
</feature>